<name>A0AA88XAK6_9ASTE</name>
<comment type="caution">
    <text evidence="9">The sequence shown here is derived from an EMBL/GenBank/DDBJ whole genome shotgun (WGS) entry which is preliminary data.</text>
</comment>
<keyword evidence="7" id="KW-0472">Membrane</keyword>
<feature type="transmembrane region" description="Helical" evidence="7">
    <location>
        <begin position="187"/>
        <end position="208"/>
    </location>
</feature>
<dbReference type="PANTHER" id="PTHR43670">
    <property type="entry name" value="HEAT SHOCK PROTEIN 26"/>
    <property type="match status" value="1"/>
</dbReference>
<dbReference type="GO" id="GO:0006952">
    <property type="term" value="P:defense response"/>
    <property type="evidence" value="ECO:0007669"/>
    <property type="project" value="UniProtKB-KW"/>
</dbReference>
<dbReference type="EMBL" id="JAVXUP010000009">
    <property type="protein sequence ID" value="KAK3043191.1"/>
    <property type="molecule type" value="Genomic_DNA"/>
</dbReference>
<dbReference type="CDD" id="cd06464">
    <property type="entry name" value="ACD_sHsps-like"/>
    <property type="match status" value="1"/>
</dbReference>
<keyword evidence="2" id="KW-1003">Cell membrane</keyword>
<feature type="domain" description="SHSP" evidence="8">
    <location>
        <begin position="10"/>
        <end position="114"/>
    </location>
</feature>
<keyword evidence="7" id="KW-1133">Transmembrane helix</keyword>
<evidence type="ECO:0000256" key="7">
    <source>
        <dbReference type="SAM" id="Phobius"/>
    </source>
</evidence>
<reference evidence="9" key="1">
    <citation type="submission" date="2022-12" db="EMBL/GenBank/DDBJ databases">
        <title>Draft genome assemblies for two species of Escallonia (Escalloniales).</title>
        <authorList>
            <person name="Chanderbali A."/>
            <person name="Dervinis C."/>
            <person name="Anghel I."/>
            <person name="Soltis D."/>
            <person name="Soltis P."/>
            <person name="Zapata F."/>
        </authorList>
    </citation>
    <scope>NUCLEOTIDE SEQUENCE</scope>
    <source>
        <strain evidence="9">UCBG64.0493</strain>
        <tissue evidence="9">Leaf</tissue>
    </source>
</reference>
<dbReference type="Pfam" id="PF00011">
    <property type="entry name" value="HSP20"/>
    <property type="match status" value="1"/>
</dbReference>
<proteinExistence type="inferred from homology"/>
<evidence type="ECO:0000313" key="10">
    <source>
        <dbReference type="Proteomes" id="UP001188597"/>
    </source>
</evidence>
<accession>A0AA88XAK6</accession>
<dbReference type="PANTHER" id="PTHR43670:SF114">
    <property type="entry name" value="OS05G0592000 PROTEIN"/>
    <property type="match status" value="1"/>
</dbReference>
<sequence length="216" mass="24152">MEAKVVATPTPSYDDFEPFCNWRHEEARETLVVHLPEFKKEQLKVNISNTGILRITGERNVDATKRSRFYKELKTPKDCISNDIHAKFVNGLLYIVMPKKPAFVPERKLTLQEQFQVDQDPKPSRDQVAKSKALNDIDSASATAKTQKPSPLQENPTTAGSENGKTATKCEFQSDSSTSRYRKIAKVAMKATAAAAFISVFSALVVYVCKVYVCAE</sequence>
<keyword evidence="10" id="KW-1185">Reference proteome</keyword>
<dbReference type="Gene3D" id="2.60.40.790">
    <property type="match status" value="1"/>
</dbReference>
<organism evidence="9 10">
    <name type="scientific">Escallonia herrerae</name>
    <dbReference type="NCBI Taxonomy" id="1293975"/>
    <lineage>
        <taxon>Eukaryota</taxon>
        <taxon>Viridiplantae</taxon>
        <taxon>Streptophyta</taxon>
        <taxon>Embryophyta</taxon>
        <taxon>Tracheophyta</taxon>
        <taxon>Spermatophyta</taxon>
        <taxon>Magnoliopsida</taxon>
        <taxon>eudicotyledons</taxon>
        <taxon>Gunneridae</taxon>
        <taxon>Pentapetalae</taxon>
        <taxon>asterids</taxon>
        <taxon>campanulids</taxon>
        <taxon>Escalloniales</taxon>
        <taxon>Escalloniaceae</taxon>
        <taxon>Escallonia</taxon>
    </lineage>
</organism>
<evidence type="ECO:0000313" key="9">
    <source>
        <dbReference type="EMBL" id="KAK3043191.1"/>
    </source>
</evidence>
<protein>
    <recommendedName>
        <fullName evidence="8">SHSP domain-containing protein</fullName>
    </recommendedName>
</protein>
<dbReference type="SUPFAM" id="SSF49764">
    <property type="entry name" value="HSP20-like chaperones"/>
    <property type="match status" value="1"/>
</dbReference>
<dbReference type="Proteomes" id="UP001188597">
    <property type="component" value="Unassembled WGS sequence"/>
</dbReference>
<dbReference type="GO" id="GO:0005886">
    <property type="term" value="C:plasma membrane"/>
    <property type="evidence" value="ECO:0007669"/>
    <property type="project" value="UniProtKB-SubCell"/>
</dbReference>
<comment type="subcellular location">
    <subcellularLocation>
        <location evidence="1">Cell membrane</location>
        <topology evidence="1">Single-pass membrane protein</topology>
    </subcellularLocation>
</comment>
<keyword evidence="7" id="KW-0812">Transmembrane</keyword>
<keyword evidence="3" id="KW-0611">Plant defense</keyword>
<evidence type="ECO:0000256" key="5">
    <source>
        <dbReference type="RuleBase" id="RU003616"/>
    </source>
</evidence>
<evidence type="ECO:0000256" key="6">
    <source>
        <dbReference type="SAM" id="MobiDB-lite"/>
    </source>
</evidence>
<evidence type="ECO:0000259" key="8">
    <source>
        <dbReference type="PROSITE" id="PS01031"/>
    </source>
</evidence>
<dbReference type="InterPro" id="IPR002068">
    <property type="entry name" value="A-crystallin/Hsp20_dom"/>
</dbReference>
<dbReference type="PROSITE" id="PS01031">
    <property type="entry name" value="SHSP"/>
    <property type="match status" value="1"/>
</dbReference>
<evidence type="ECO:0000256" key="1">
    <source>
        <dbReference type="ARBA" id="ARBA00004162"/>
    </source>
</evidence>
<evidence type="ECO:0000256" key="4">
    <source>
        <dbReference type="PROSITE-ProRule" id="PRU00285"/>
    </source>
</evidence>
<dbReference type="GO" id="GO:0034605">
    <property type="term" value="P:cellular response to heat"/>
    <property type="evidence" value="ECO:0007669"/>
    <property type="project" value="TreeGrafter"/>
</dbReference>
<evidence type="ECO:0000256" key="3">
    <source>
        <dbReference type="ARBA" id="ARBA00022821"/>
    </source>
</evidence>
<feature type="region of interest" description="Disordered" evidence="6">
    <location>
        <begin position="139"/>
        <end position="171"/>
    </location>
</feature>
<comment type="similarity">
    <text evidence="4 5">Belongs to the small heat shock protein (HSP20) family.</text>
</comment>
<dbReference type="InterPro" id="IPR008978">
    <property type="entry name" value="HSP20-like_chaperone"/>
</dbReference>
<evidence type="ECO:0000256" key="2">
    <source>
        <dbReference type="ARBA" id="ARBA00022475"/>
    </source>
</evidence>
<gene>
    <name evidence="9" type="ORF">RJ639_001624</name>
</gene>
<dbReference type="AlphaFoldDB" id="A0AA88XAK6"/>